<evidence type="ECO:0000256" key="3">
    <source>
        <dbReference type="ARBA" id="ARBA00022692"/>
    </source>
</evidence>
<keyword evidence="10" id="KW-0479">Metal-binding</keyword>
<keyword evidence="10" id="KW-0915">Sodium</keyword>
<feature type="transmembrane region" description="Helical" evidence="10">
    <location>
        <begin position="125"/>
        <end position="151"/>
    </location>
</feature>
<dbReference type="RefSeq" id="WP_207229863.1">
    <property type="nucleotide sequence ID" value="NZ_SHKY01000001.1"/>
</dbReference>
<keyword evidence="13" id="KW-1185">Reference proteome</keyword>
<feature type="region of interest" description="Disordered" evidence="11">
    <location>
        <begin position="152"/>
        <end position="173"/>
    </location>
</feature>
<dbReference type="Proteomes" id="UP000292564">
    <property type="component" value="Unassembled WGS sequence"/>
</dbReference>
<evidence type="ECO:0000256" key="2">
    <source>
        <dbReference type="ARBA" id="ARBA00022475"/>
    </source>
</evidence>
<comment type="subcellular location">
    <subcellularLocation>
        <location evidence="1 10">Cell membrane</location>
        <topology evidence="1 10">Multi-pass membrane protein</topology>
    </subcellularLocation>
</comment>
<proteinExistence type="inferred from homology"/>
<dbReference type="GO" id="GO:0046872">
    <property type="term" value="F:metal ion binding"/>
    <property type="evidence" value="ECO:0007669"/>
    <property type="project" value="UniProtKB-KW"/>
</dbReference>
<dbReference type="AlphaFoldDB" id="A0A4Q7ZN99"/>
<reference evidence="12 13" key="1">
    <citation type="submission" date="2019-02" db="EMBL/GenBank/DDBJ databases">
        <title>Sequencing the genomes of 1000 actinobacteria strains.</title>
        <authorList>
            <person name="Klenk H.-P."/>
        </authorList>
    </citation>
    <scope>NUCLEOTIDE SEQUENCE [LARGE SCALE GENOMIC DNA]</scope>
    <source>
        <strain evidence="12 13">DSM 45162</strain>
    </source>
</reference>
<evidence type="ECO:0000313" key="12">
    <source>
        <dbReference type="EMBL" id="RZU51759.1"/>
    </source>
</evidence>
<dbReference type="PANTHER" id="PTHR28259">
    <property type="entry name" value="FLUORIDE EXPORT PROTEIN 1-RELATED"/>
    <property type="match status" value="1"/>
</dbReference>
<evidence type="ECO:0000256" key="9">
    <source>
        <dbReference type="ARBA" id="ARBA00049940"/>
    </source>
</evidence>
<evidence type="ECO:0000256" key="5">
    <source>
        <dbReference type="ARBA" id="ARBA00023136"/>
    </source>
</evidence>
<dbReference type="GO" id="GO:0005886">
    <property type="term" value="C:plasma membrane"/>
    <property type="evidence" value="ECO:0007669"/>
    <property type="project" value="UniProtKB-SubCell"/>
</dbReference>
<keyword evidence="3 10" id="KW-0812">Transmembrane</keyword>
<comment type="catalytic activity">
    <reaction evidence="8">
        <text>fluoride(in) = fluoride(out)</text>
        <dbReference type="Rhea" id="RHEA:76159"/>
        <dbReference type="ChEBI" id="CHEBI:17051"/>
    </reaction>
    <physiologicalReaction direction="left-to-right" evidence="8">
        <dbReference type="Rhea" id="RHEA:76160"/>
    </physiologicalReaction>
</comment>
<accession>A0A4Q7ZN99</accession>
<keyword evidence="5 10" id="KW-0472">Membrane</keyword>
<dbReference type="InterPro" id="IPR003691">
    <property type="entry name" value="FluC"/>
</dbReference>
<organism evidence="12 13">
    <name type="scientific">Krasilnikovia cinnamomea</name>
    <dbReference type="NCBI Taxonomy" id="349313"/>
    <lineage>
        <taxon>Bacteria</taxon>
        <taxon>Bacillati</taxon>
        <taxon>Actinomycetota</taxon>
        <taxon>Actinomycetes</taxon>
        <taxon>Micromonosporales</taxon>
        <taxon>Micromonosporaceae</taxon>
        <taxon>Krasilnikovia</taxon>
    </lineage>
</organism>
<keyword evidence="6 10" id="KW-0407">Ion channel</keyword>
<dbReference type="GO" id="GO:0140114">
    <property type="term" value="P:cellular detoxification of fluoride"/>
    <property type="evidence" value="ECO:0007669"/>
    <property type="project" value="UniProtKB-UniRule"/>
</dbReference>
<protein>
    <recommendedName>
        <fullName evidence="10">Fluoride-specific ion channel FluC</fullName>
    </recommendedName>
</protein>
<evidence type="ECO:0000256" key="1">
    <source>
        <dbReference type="ARBA" id="ARBA00004651"/>
    </source>
</evidence>
<evidence type="ECO:0000256" key="11">
    <source>
        <dbReference type="SAM" id="MobiDB-lite"/>
    </source>
</evidence>
<comment type="caution">
    <text evidence="12">The sequence shown here is derived from an EMBL/GenBank/DDBJ whole genome shotgun (WGS) entry which is preliminary data.</text>
</comment>
<evidence type="ECO:0000256" key="10">
    <source>
        <dbReference type="HAMAP-Rule" id="MF_00454"/>
    </source>
</evidence>
<evidence type="ECO:0000256" key="7">
    <source>
        <dbReference type="ARBA" id="ARBA00035120"/>
    </source>
</evidence>
<evidence type="ECO:0000256" key="6">
    <source>
        <dbReference type="ARBA" id="ARBA00023303"/>
    </source>
</evidence>
<feature type="transmembrane region" description="Helical" evidence="10">
    <location>
        <begin position="30"/>
        <end position="48"/>
    </location>
</feature>
<comment type="similarity">
    <text evidence="7 10">Belongs to the fluoride channel Fluc/FEX (TC 1.A.43) family.</text>
</comment>
<comment type="activity regulation">
    <text evidence="10">Na(+) is not transported, but it plays an essential structural role and its presence is essential for fluoride channel function.</text>
</comment>
<dbReference type="Pfam" id="PF02537">
    <property type="entry name" value="CRCB"/>
    <property type="match status" value="1"/>
</dbReference>
<feature type="transmembrane region" description="Helical" evidence="10">
    <location>
        <begin position="94"/>
        <end position="113"/>
    </location>
</feature>
<dbReference type="PANTHER" id="PTHR28259:SF1">
    <property type="entry name" value="FLUORIDE EXPORT PROTEIN 1-RELATED"/>
    <property type="match status" value="1"/>
</dbReference>
<feature type="binding site" evidence="10">
    <location>
        <position position="101"/>
    </location>
    <ligand>
        <name>Na(+)</name>
        <dbReference type="ChEBI" id="CHEBI:29101"/>
        <note>structural</note>
    </ligand>
</feature>
<evidence type="ECO:0000256" key="4">
    <source>
        <dbReference type="ARBA" id="ARBA00022989"/>
    </source>
</evidence>
<feature type="transmembrane region" description="Helical" evidence="10">
    <location>
        <begin position="60"/>
        <end position="82"/>
    </location>
</feature>
<feature type="binding site" evidence="10">
    <location>
        <position position="104"/>
    </location>
    <ligand>
        <name>Na(+)</name>
        <dbReference type="ChEBI" id="CHEBI:29101"/>
        <note>structural</note>
    </ligand>
</feature>
<dbReference type="GO" id="GO:0062054">
    <property type="term" value="F:fluoride channel activity"/>
    <property type="evidence" value="ECO:0007669"/>
    <property type="project" value="UniProtKB-UniRule"/>
</dbReference>
<keyword evidence="4 10" id="KW-1133">Transmembrane helix</keyword>
<keyword evidence="10" id="KW-0813">Transport</keyword>
<sequence length="173" mass="18054">MHGPLFPIDPDVDLHLPAERAELRPHPARLLGVIAAGGVVGALTRYGVTVAWPHQPGSFAWSIWVINVSGSLLIGVLMVLIAEVFPGRRLVRPFFGVGVLGGYTTFSTSIVDVQQAAARGNPGTALLYLGTTLIGALLAVWAGTAATEALVGRRSGARGTPPTTGDHRPGHAR</sequence>
<gene>
    <name evidence="10" type="primary">fluC</name>
    <name evidence="10" type="synonym">crcB</name>
    <name evidence="12" type="ORF">EV385_3592</name>
</gene>
<name>A0A4Q7ZN99_9ACTN</name>
<evidence type="ECO:0000313" key="13">
    <source>
        <dbReference type="Proteomes" id="UP000292564"/>
    </source>
</evidence>
<keyword evidence="10" id="KW-0406">Ion transport</keyword>
<comment type="function">
    <text evidence="9 10">Fluoride-specific ion channel. Important for reducing fluoride concentration in the cell, thus reducing its toxicity.</text>
</comment>
<evidence type="ECO:0000256" key="8">
    <source>
        <dbReference type="ARBA" id="ARBA00035585"/>
    </source>
</evidence>
<dbReference type="EMBL" id="SHKY01000001">
    <property type="protein sequence ID" value="RZU51759.1"/>
    <property type="molecule type" value="Genomic_DNA"/>
</dbReference>
<keyword evidence="2 10" id="KW-1003">Cell membrane</keyword>
<dbReference type="HAMAP" id="MF_00454">
    <property type="entry name" value="FluC"/>
    <property type="match status" value="1"/>
</dbReference>